<keyword evidence="3" id="KW-0804">Transcription</keyword>
<dbReference type="InterPro" id="IPR000843">
    <property type="entry name" value="HTH_LacI"/>
</dbReference>
<dbReference type="PROSITE" id="PS50932">
    <property type="entry name" value="HTH_LACI_2"/>
    <property type="match status" value="1"/>
</dbReference>
<dbReference type="AlphaFoldDB" id="A0A2R7YWK5"/>
<dbReference type="InterPro" id="IPR010982">
    <property type="entry name" value="Lambda_DNA-bd_dom_sf"/>
</dbReference>
<reference evidence="5 6" key="1">
    <citation type="submission" date="2018-03" db="EMBL/GenBank/DDBJ databases">
        <authorList>
            <person name="Keele B.F."/>
        </authorList>
    </citation>
    <scope>NUCLEOTIDE SEQUENCE [LARGE SCALE GENOMIC DNA]</scope>
    <source>
        <strain evidence="5 6">IB-3</strain>
    </source>
</reference>
<dbReference type="CDD" id="cd01392">
    <property type="entry name" value="HTH_LacI"/>
    <property type="match status" value="1"/>
</dbReference>
<dbReference type="GO" id="GO:0000976">
    <property type="term" value="F:transcription cis-regulatory region binding"/>
    <property type="evidence" value="ECO:0007669"/>
    <property type="project" value="TreeGrafter"/>
</dbReference>
<dbReference type="PANTHER" id="PTHR30146:SF109">
    <property type="entry name" value="HTH-TYPE TRANSCRIPTIONAL REGULATOR GALS"/>
    <property type="match status" value="1"/>
</dbReference>
<name>A0A2R7YWK5_9ACTN</name>
<dbReference type="Pfam" id="PF00356">
    <property type="entry name" value="LacI"/>
    <property type="match status" value="1"/>
</dbReference>
<evidence type="ECO:0000256" key="3">
    <source>
        <dbReference type="ARBA" id="ARBA00023163"/>
    </source>
</evidence>
<evidence type="ECO:0000313" key="6">
    <source>
        <dbReference type="Proteomes" id="UP000244867"/>
    </source>
</evidence>
<dbReference type="EMBL" id="PYXZ01000005">
    <property type="protein sequence ID" value="PUA80787.1"/>
    <property type="molecule type" value="Genomic_DNA"/>
</dbReference>
<keyword evidence="2" id="KW-0238">DNA-binding</keyword>
<dbReference type="SUPFAM" id="SSF53822">
    <property type="entry name" value="Periplasmic binding protein-like I"/>
    <property type="match status" value="1"/>
</dbReference>
<gene>
    <name evidence="5" type="ORF">C7S10_12170</name>
</gene>
<dbReference type="Proteomes" id="UP000244867">
    <property type="component" value="Unassembled WGS sequence"/>
</dbReference>
<evidence type="ECO:0000259" key="4">
    <source>
        <dbReference type="PROSITE" id="PS50932"/>
    </source>
</evidence>
<dbReference type="Gene3D" id="1.10.260.40">
    <property type="entry name" value="lambda repressor-like DNA-binding domains"/>
    <property type="match status" value="1"/>
</dbReference>
<evidence type="ECO:0000313" key="5">
    <source>
        <dbReference type="EMBL" id="PUA80787.1"/>
    </source>
</evidence>
<dbReference type="InterPro" id="IPR046335">
    <property type="entry name" value="LacI/GalR-like_sensor"/>
</dbReference>
<dbReference type="PANTHER" id="PTHR30146">
    <property type="entry name" value="LACI-RELATED TRANSCRIPTIONAL REPRESSOR"/>
    <property type="match status" value="1"/>
</dbReference>
<dbReference type="OrthoDB" id="9785139at2"/>
<comment type="caution">
    <text evidence="5">The sequence shown here is derived from an EMBL/GenBank/DDBJ whole genome shotgun (WGS) entry which is preliminary data.</text>
</comment>
<dbReference type="SUPFAM" id="SSF47413">
    <property type="entry name" value="lambda repressor-like DNA-binding domains"/>
    <property type="match status" value="1"/>
</dbReference>
<evidence type="ECO:0000256" key="1">
    <source>
        <dbReference type="ARBA" id="ARBA00023015"/>
    </source>
</evidence>
<dbReference type="SMART" id="SM00354">
    <property type="entry name" value="HTH_LACI"/>
    <property type="match status" value="1"/>
</dbReference>
<protein>
    <submittedName>
        <fullName evidence="5">LacI family transcriptional regulator</fullName>
    </submittedName>
</protein>
<dbReference type="GO" id="GO:0003700">
    <property type="term" value="F:DNA-binding transcription factor activity"/>
    <property type="evidence" value="ECO:0007669"/>
    <property type="project" value="TreeGrafter"/>
</dbReference>
<dbReference type="InterPro" id="IPR028082">
    <property type="entry name" value="Peripla_BP_I"/>
</dbReference>
<feature type="domain" description="HTH lacI-type" evidence="4">
    <location>
        <begin position="1"/>
        <end position="53"/>
    </location>
</feature>
<keyword evidence="6" id="KW-1185">Reference proteome</keyword>
<dbReference type="Gene3D" id="3.40.50.2300">
    <property type="match status" value="2"/>
</dbReference>
<accession>A0A2R7YWK5</accession>
<sequence>MAQVAELAGVSHQTVSRVLNDASLVKEETRLRVVAAIEELGYRRNFAARLLATNRSRRIGMVTAHLALYGPSMIALGVQEAGQDQGYDVSIIGLPEFSFEGLQRAVDRLSDQAVEAIVVAVPHKDAVEMTQSLQLSIPVVMVQGVTERQRLSAGIDQEAGAKLAVGHLLDLGHRRVAHVSGPADWIEARHREAGWRAAHEERGLLPGPELAGDWSSQSGHRAGLRIAQDPDVTAVFAGNDFMALGVLHALHAQGRRVPDDVSVVGFDDVPQAEFYWPALTTVAQDFSELGRRALSVALAAVRGDDDPEVALIEPTLLVRGSTAPRH</sequence>
<keyword evidence="1" id="KW-0805">Transcription regulation</keyword>
<organism evidence="5 6">
    <name type="scientific">Nocardioides currus</name>
    <dbReference type="NCBI Taxonomy" id="2133958"/>
    <lineage>
        <taxon>Bacteria</taxon>
        <taxon>Bacillati</taxon>
        <taxon>Actinomycetota</taxon>
        <taxon>Actinomycetes</taxon>
        <taxon>Propionibacteriales</taxon>
        <taxon>Nocardioidaceae</taxon>
        <taxon>Nocardioides</taxon>
    </lineage>
</organism>
<dbReference type="Pfam" id="PF13377">
    <property type="entry name" value="Peripla_BP_3"/>
    <property type="match status" value="1"/>
</dbReference>
<proteinExistence type="predicted"/>
<evidence type="ECO:0000256" key="2">
    <source>
        <dbReference type="ARBA" id="ARBA00023125"/>
    </source>
</evidence>
<dbReference type="CDD" id="cd01574">
    <property type="entry name" value="PBP1_LacI"/>
    <property type="match status" value="1"/>
</dbReference>